<dbReference type="InterPro" id="IPR009272">
    <property type="entry name" value="DUF929"/>
</dbReference>
<evidence type="ECO:0000313" key="3">
    <source>
        <dbReference type="Proteomes" id="UP000320806"/>
    </source>
</evidence>
<sequence>MSIPSTPGKTGRERLAEVKELEARQAKQRRMLALVAGVVTIAVLGVAILWFVSQGNKKKESESAEQQARNSQFIKTLTTIPAATYDKVGFGAATGVPSATDGPQDKVGDKPRVLYVGAEFCPFCAVERWSLVSALSRFGTWDGLGGAVSSPNEGAMSNIQTVTFKDATYTSKYIAFKGWETKDRMGEPLQTMSDADSTLVSKYNDRGSIPFVLIGGKSTTQGATWDGRSLPGMTNTEIAEQMADPNSAISKGAVGAANVYSAQICTLTGQQPANVCNSAGVKAAAAKLEVK</sequence>
<gene>
    <name evidence="2" type="ORF">FB459_2796</name>
</gene>
<dbReference type="AlphaFoldDB" id="A0A542EIW9"/>
<accession>A0A542EIW9</accession>
<comment type="caution">
    <text evidence="2">The sequence shown here is derived from an EMBL/GenBank/DDBJ whole genome shotgun (WGS) entry which is preliminary data.</text>
</comment>
<dbReference type="RefSeq" id="WP_141928870.1">
    <property type="nucleotide sequence ID" value="NZ_BAABCI010000022.1"/>
</dbReference>
<evidence type="ECO:0000313" key="2">
    <source>
        <dbReference type="EMBL" id="TQJ15259.1"/>
    </source>
</evidence>
<keyword evidence="1" id="KW-1133">Transmembrane helix</keyword>
<keyword evidence="1" id="KW-0812">Transmembrane</keyword>
<dbReference type="Pfam" id="PF06053">
    <property type="entry name" value="DUF929"/>
    <property type="match status" value="1"/>
</dbReference>
<organism evidence="2 3">
    <name type="scientific">Yimella lutea</name>
    <dbReference type="NCBI Taxonomy" id="587872"/>
    <lineage>
        <taxon>Bacteria</taxon>
        <taxon>Bacillati</taxon>
        <taxon>Actinomycetota</taxon>
        <taxon>Actinomycetes</taxon>
        <taxon>Micrococcales</taxon>
        <taxon>Dermacoccaceae</taxon>
        <taxon>Yimella</taxon>
    </lineage>
</organism>
<keyword evidence="3" id="KW-1185">Reference proteome</keyword>
<reference evidence="2 3" key="1">
    <citation type="submission" date="2019-06" db="EMBL/GenBank/DDBJ databases">
        <title>Sequencing the genomes of 1000 actinobacteria strains.</title>
        <authorList>
            <person name="Klenk H.-P."/>
        </authorList>
    </citation>
    <scope>NUCLEOTIDE SEQUENCE [LARGE SCALE GENOMIC DNA]</scope>
    <source>
        <strain evidence="2 3">DSM 19828</strain>
    </source>
</reference>
<dbReference type="OrthoDB" id="154333at2"/>
<evidence type="ECO:0000256" key="1">
    <source>
        <dbReference type="SAM" id="Phobius"/>
    </source>
</evidence>
<dbReference type="Proteomes" id="UP000320806">
    <property type="component" value="Unassembled WGS sequence"/>
</dbReference>
<feature type="transmembrane region" description="Helical" evidence="1">
    <location>
        <begin position="31"/>
        <end position="52"/>
    </location>
</feature>
<name>A0A542EIW9_9MICO</name>
<proteinExistence type="predicted"/>
<dbReference type="EMBL" id="VFMO01000001">
    <property type="protein sequence ID" value="TQJ15259.1"/>
    <property type="molecule type" value="Genomic_DNA"/>
</dbReference>
<protein>
    <submittedName>
        <fullName evidence="2">Uncharacterized protein DUF929</fullName>
    </submittedName>
</protein>
<keyword evidence="1" id="KW-0472">Membrane</keyword>